<name>A0A0F9L3F9_9ZZZZ</name>
<dbReference type="AlphaFoldDB" id="A0A0F9L3F9"/>
<sequence length="70" mass="7900">MTRPSEERVDFKAEATDLGGGLHAFGPPPFRDSFESRLHHVRRGLVEARSHMVSLTQEEQALERILGNTQ</sequence>
<proteinExistence type="predicted"/>
<feature type="region of interest" description="Disordered" evidence="1">
    <location>
        <begin position="1"/>
        <end position="24"/>
    </location>
</feature>
<organism evidence="2">
    <name type="scientific">marine sediment metagenome</name>
    <dbReference type="NCBI Taxonomy" id="412755"/>
    <lineage>
        <taxon>unclassified sequences</taxon>
        <taxon>metagenomes</taxon>
        <taxon>ecological metagenomes</taxon>
    </lineage>
</organism>
<evidence type="ECO:0000313" key="2">
    <source>
        <dbReference type="EMBL" id="KKM81646.1"/>
    </source>
</evidence>
<reference evidence="2" key="1">
    <citation type="journal article" date="2015" name="Nature">
        <title>Complex archaea that bridge the gap between prokaryotes and eukaryotes.</title>
        <authorList>
            <person name="Spang A."/>
            <person name="Saw J.H."/>
            <person name="Jorgensen S.L."/>
            <person name="Zaremba-Niedzwiedzka K."/>
            <person name="Martijn J."/>
            <person name="Lind A.E."/>
            <person name="van Eijk R."/>
            <person name="Schleper C."/>
            <person name="Guy L."/>
            <person name="Ettema T.J."/>
        </authorList>
    </citation>
    <scope>NUCLEOTIDE SEQUENCE</scope>
</reference>
<protein>
    <submittedName>
        <fullName evidence="2">Uncharacterized protein</fullName>
    </submittedName>
</protein>
<feature type="compositionally biased region" description="Basic and acidic residues" evidence="1">
    <location>
        <begin position="1"/>
        <end position="15"/>
    </location>
</feature>
<evidence type="ECO:0000256" key="1">
    <source>
        <dbReference type="SAM" id="MobiDB-lite"/>
    </source>
</evidence>
<dbReference type="EMBL" id="LAZR01007987">
    <property type="protein sequence ID" value="KKM81646.1"/>
    <property type="molecule type" value="Genomic_DNA"/>
</dbReference>
<gene>
    <name evidence="2" type="ORF">LCGC14_1327600</name>
</gene>
<comment type="caution">
    <text evidence="2">The sequence shown here is derived from an EMBL/GenBank/DDBJ whole genome shotgun (WGS) entry which is preliminary data.</text>
</comment>
<accession>A0A0F9L3F9</accession>